<dbReference type="EMBL" id="CAMPGE010017880">
    <property type="protein sequence ID" value="CAI2376327.1"/>
    <property type="molecule type" value="Genomic_DNA"/>
</dbReference>
<evidence type="ECO:0000313" key="3">
    <source>
        <dbReference type="Proteomes" id="UP001295684"/>
    </source>
</evidence>
<evidence type="ECO:0000256" key="1">
    <source>
        <dbReference type="SAM" id="Coils"/>
    </source>
</evidence>
<dbReference type="AlphaFoldDB" id="A0AAD2D1A9"/>
<protein>
    <recommendedName>
        <fullName evidence="4">BZIP domain-containing protein</fullName>
    </recommendedName>
</protein>
<keyword evidence="1" id="KW-0175">Coiled coil</keyword>
<proteinExistence type="predicted"/>
<feature type="coiled-coil region" evidence="1">
    <location>
        <begin position="32"/>
        <end position="70"/>
    </location>
</feature>
<organism evidence="2 3">
    <name type="scientific">Euplotes crassus</name>
    <dbReference type="NCBI Taxonomy" id="5936"/>
    <lineage>
        <taxon>Eukaryota</taxon>
        <taxon>Sar</taxon>
        <taxon>Alveolata</taxon>
        <taxon>Ciliophora</taxon>
        <taxon>Intramacronucleata</taxon>
        <taxon>Spirotrichea</taxon>
        <taxon>Hypotrichia</taxon>
        <taxon>Euplotida</taxon>
        <taxon>Euplotidae</taxon>
        <taxon>Moneuplotes</taxon>
    </lineage>
</organism>
<keyword evidence="3" id="KW-1185">Reference proteome</keyword>
<evidence type="ECO:0008006" key="4">
    <source>
        <dbReference type="Google" id="ProtNLM"/>
    </source>
</evidence>
<comment type="caution">
    <text evidence="2">The sequence shown here is derived from an EMBL/GenBank/DDBJ whole genome shotgun (WGS) entry which is preliminary data.</text>
</comment>
<sequence length="297" mass="34734">MEKTAIEPVFAVEKEARVVEEKKERKPGKIRSQEYRSRKKRYLSKLEELNKELTEENLLLKSENAQLRKQISILQPSCSFSADEKSKVDNNENFAYFKIPKMINNNPDSVRLSQIEMAGNDVSEWSPDRVRIIKKAFNDILNYMLAKENKCFIAASKNMKMSDYIKRIKRKRAIKKKFKQLEDPNPEQMVLNMDLSNSMIEYIETYGSGFLQTSKIYKTLAKKLITIRNEILQAGLKKEKFYEETNLLEARSKVDFKTVSDLIQRLDGTKYLSPHYLWDLPLRDPTSLDYSGCELSE</sequence>
<gene>
    <name evidence="2" type="ORF">ECRASSUSDP1_LOCUS17696</name>
</gene>
<reference evidence="2" key="1">
    <citation type="submission" date="2023-07" db="EMBL/GenBank/DDBJ databases">
        <authorList>
            <consortium name="AG Swart"/>
            <person name="Singh M."/>
            <person name="Singh A."/>
            <person name="Seah K."/>
            <person name="Emmerich C."/>
        </authorList>
    </citation>
    <scope>NUCLEOTIDE SEQUENCE</scope>
    <source>
        <strain evidence="2">DP1</strain>
    </source>
</reference>
<evidence type="ECO:0000313" key="2">
    <source>
        <dbReference type="EMBL" id="CAI2376327.1"/>
    </source>
</evidence>
<accession>A0AAD2D1A9</accession>
<dbReference type="Proteomes" id="UP001295684">
    <property type="component" value="Unassembled WGS sequence"/>
</dbReference>
<dbReference type="Gene3D" id="1.20.5.170">
    <property type="match status" value="1"/>
</dbReference>
<name>A0AAD2D1A9_EUPCR</name>